<dbReference type="InterPro" id="IPR036259">
    <property type="entry name" value="MFS_trans_sf"/>
</dbReference>
<proteinExistence type="predicted"/>
<dbReference type="Proteomes" id="UP000886814">
    <property type="component" value="Unassembled WGS sequence"/>
</dbReference>
<keyword evidence="1" id="KW-0812">Transmembrane</keyword>
<feature type="transmembrane region" description="Helical" evidence="1">
    <location>
        <begin position="285"/>
        <end position="301"/>
    </location>
</feature>
<sequence length="369" mass="40384">MKTRKYDFIVWGTICHFWIDFTCACFVFQEIVGNKDWYTLLFLYNFYAFALELPMGTLLDGICEKSNGSAKGYFWTGIAGILLVILALATDISLWPAVFLAGAGNAAFHVGTGSRVLREFPEKIWPSGLFVSTGALGIYLGKLFSGDPYVKIISEAVLLVLLLSAAFGVTAGKNRGEKRRKASFIDIQKRNAVVSEKAFDLVPVLCIFMTVVLRSYQGMTNSFSWNQTVQTGLILTGATALGKLSGGIVADLAGVKKTVVFSLGGGGILLLCVSCIWLQTGGSLLFNMTMPVTLVLLYRIFPKWPGTSFGLLTFALFIGFLPSYFEAEISVFPFRSSLLAFFSLFLLWIAIKRVEKAGKRAVDSKRTGG</sequence>
<dbReference type="SUPFAM" id="SSF103473">
    <property type="entry name" value="MFS general substrate transporter"/>
    <property type="match status" value="1"/>
</dbReference>
<dbReference type="AlphaFoldDB" id="A0A9D1TH99"/>
<name>A0A9D1TH99_9FIRM</name>
<feature type="transmembrane region" description="Helical" evidence="1">
    <location>
        <begin position="259"/>
        <end position="279"/>
    </location>
</feature>
<feature type="transmembrane region" description="Helical" evidence="1">
    <location>
        <begin position="72"/>
        <end position="89"/>
    </location>
</feature>
<dbReference type="EMBL" id="DXIQ01000089">
    <property type="protein sequence ID" value="HIV39826.1"/>
    <property type="molecule type" value="Genomic_DNA"/>
</dbReference>
<feature type="transmembrane region" description="Helical" evidence="1">
    <location>
        <begin position="152"/>
        <end position="171"/>
    </location>
</feature>
<reference evidence="2" key="1">
    <citation type="journal article" date="2021" name="PeerJ">
        <title>Extensive microbial diversity within the chicken gut microbiome revealed by metagenomics and culture.</title>
        <authorList>
            <person name="Gilroy R."/>
            <person name="Ravi A."/>
            <person name="Getino M."/>
            <person name="Pursley I."/>
            <person name="Horton D.L."/>
            <person name="Alikhan N.F."/>
            <person name="Baker D."/>
            <person name="Gharbi K."/>
            <person name="Hall N."/>
            <person name="Watson M."/>
            <person name="Adriaenssens E.M."/>
            <person name="Foster-Nyarko E."/>
            <person name="Jarju S."/>
            <person name="Secka A."/>
            <person name="Antonio M."/>
            <person name="Oren A."/>
            <person name="Chaudhuri R.R."/>
            <person name="La Ragione R."/>
            <person name="Hildebrand F."/>
            <person name="Pallen M.J."/>
        </authorList>
    </citation>
    <scope>NUCLEOTIDE SEQUENCE</scope>
    <source>
        <strain evidence="2">CHK195-9823</strain>
    </source>
</reference>
<reference evidence="2" key="2">
    <citation type="submission" date="2021-04" db="EMBL/GenBank/DDBJ databases">
        <authorList>
            <person name="Gilroy R."/>
        </authorList>
    </citation>
    <scope>NUCLEOTIDE SEQUENCE</scope>
    <source>
        <strain evidence="2">CHK195-9823</strain>
    </source>
</reference>
<evidence type="ECO:0000313" key="2">
    <source>
        <dbReference type="EMBL" id="HIV39826.1"/>
    </source>
</evidence>
<evidence type="ECO:0000313" key="3">
    <source>
        <dbReference type="Proteomes" id="UP000886814"/>
    </source>
</evidence>
<feature type="transmembrane region" description="Helical" evidence="1">
    <location>
        <begin position="308"/>
        <end position="325"/>
    </location>
</feature>
<organism evidence="2 3">
    <name type="scientific">Candidatus Blautia stercorigallinarum</name>
    <dbReference type="NCBI Taxonomy" id="2838501"/>
    <lineage>
        <taxon>Bacteria</taxon>
        <taxon>Bacillati</taxon>
        <taxon>Bacillota</taxon>
        <taxon>Clostridia</taxon>
        <taxon>Lachnospirales</taxon>
        <taxon>Lachnospiraceae</taxon>
        <taxon>Blautia</taxon>
    </lineage>
</organism>
<feature type="transmembrane region" description="Helical" evidence="1">
    <location>
        <begin position="9"/>
        <end position="29"/>
    </location>
</feature>
<gene>
    <name evidence="2" type="ORF">H9747_12685</name>
</gene>
<keyword evidence="1" id="KW-1133">Transmembrane helix</keyword>
<feature type="transmembrane region" description="Helical" evidence="1">
    <location>
        <begin position="198"/>
        <end position="217"/>
    </location>
</feature>
<evidence type="ECO:0008006" key="4">
    <source>
        <dbReference type="Google" id="ProtNLM"/>
    </source>
</evidence>
<protein>
    <recommendedName>
        <fullName evidence="4">MFS transporter</fullName>
    </recommendedName>
</protein>
<accession>A0A9D1TH99</accession>
<feature type="transmembrane region" description="Helical" evidence="1">
    <location>
        <begin position="229"/>
        <end position="252"/>
    </location>
</feature>
<feature type="transmembrane region" description="Helical" evidence="1">
    <location>
        <begin position="331"/>
        <end position="351"/>
    </location>
</feature>
<keyword evidence="1" id="KW-0472">Membrane</keyword>
<feature type="transmembrane region" description="Helical" evidence="1">
    <location>
        <begin position="41"/>
        <end position="60"/>
    </location>
</feature>
<evidence type="ECO:0000256" key="1">
    <source>
        <dbReference type="SAM" id="Phobius"/>
    </source>
</evidence>
<comment type="caution">
    <text evidence="2">The sequence shown here is derived from an EMBL/GenBank/DDBJ whole genome shotgun (WGS) entry which is preliminary data.</text>
</comment>